<dbReference type="RefSeq" id="WP_142034660.1">
    <property type="nucleotide sequence ID" value="NZ_JBHTGS010000002.1"/>
</dbReference>
<evidence type="ECO:0000256" key="5">
    <source>
        <dbReference type="ARBA" id="ARBA00022519"/>
    </source>
</evidence>
<evidence type="ECO:0000256" key="9">
    <source>
        <dbReference type="ARBA" id="ARBA00022827"/>
    </source>
</evidence>
<evidence type="ECO:0000256" key="3">
    <source>
        <dbReference type="ARBA" id="ARBA00022448"/>
    </source>
</evidence>
<evidence type="ECO:0000256" key="10">
    <source>
        <dbReference type="ARBA" id="ARBA00022840"/>
    </source>
</evidence>
<evidence type="ECO:0000256" key="16">
    <source>
        <dbReference type="SAM" id="MobiDB-lite"/>
    </source>
</evidence>
<sequence>MARGYSGAVLKALGAGDHLLTVVSINDITAHYRRITFDAPDLFDTPFEPGAYLRLWIPDPTRPGKEHQRGYTVVDPDPELGRISLEFAMHDAGGPAMVWAANAEPGTEIAATRYGSTRFAVSDPVPDGYLLIGDPCAIPAINSVISVLPDDVPVEVLVEHAHDDDRSLPITDHPRLTVTWVPTSGASTLLADSIDERDWSNWYAWVTTESAATRRVRERLKDFGFPRGEVHAQAYWIKGRAMGRDREETPKAATPPPQSEATPKKPRGRWRSRSGTELLAPLKGRLILAGLLQAVVSLLQLAPYVVLAELARRVLAGESSGSALIELGLTAVVLFGAATGLAFALIAAMHVVDARFGHRVRVSIVDKLSRLPLGWFTERASGRVKQAVQDDSASLHYLVTHAVLDVVAAVVTPVAVLVYLFTVDAGLAALLLVPLVVFGILTARMVQDSTAAIPQSVEWTGRVSAEAVAYFDGLPVVRAYDLGERGAFRSTLHDHARFLETWQRPFVGRKAVIELVTRPMTSLLLITAAGMGIIAVGGMTAVDLIPFLLLGVTFSGQMLAIGYGLTSVREATLAARRIGLLLVEPELASPPNHRLPAANGRGRSVRFDNVSFGYQASHTVVDGIDLELRQDTVTALVGPSGAGKSTMAALLARFHDVTDGVITIDGVDIATLDTEELYRTVGFVFQKVSIVAGTVAENIALARPDADRADIEAAARAAQIHERILALPRGYDTDLGSTVTLSGGEAQRLQIARAILADPQILVLDEATAFADPESEYHVQRALSNLVTGRTVLVIAHRLHTIVDADTIVVLDNGRISQRGSHRELLTVEGRYRELWNSAAPTSTSTEVPA</sequence>
<dbReference type="Gene3D" id="2.40.30.10">
    <property type="entry name" value="Translation factors"/>
    <property type="match status" value="1"/>
</dbReference>
<feature type="region of interest" description="Disordered" evidence="16">
    <location>
        <begin position="243"/>
        <end position="272"/>
    </location>
</feature>
<evidence type="ECO:0000256" key="6">
    <source>
        <dbReference type="ARBA" id="ARBA00022630"/>
    </source>
</evidence>
<keyword evidence="11 17" id="KW-1133">Transmembrane helix</keyword>
<dbReference type="GO" id="GO:0016491">
    <property type="term" value="F:oxidoreductase activity"/>
    <property type="evidence" value="ECO:0007669"/>
    <property type="project" value="InterPro"/>
</dbReference>
<feature type="transmembrane region" description="Helical" evidence="17">
    <location>
        <begin position="402"/>
        <end position="421"/>
    </location>
</feature>
<feature type="domain" description="ABC transporter" evidence="18">
    <location>
        <begin position="605"/>
        <end position="838"/>
    </location>
</feature>
<evidence type="ECO:0000256" key="17">
    <source>
        <dbReference type="SAM" id="Phobius"/>
    </source>
</evidence>
<dbReference type="Proteomes" id="UP000317043">
    <property type="component" value="Unassembled WGS sequence"/>
</dbReference>
<keyword evidence="6" id="KW-0285">Flavoprotein</keyword>
<dbReference type="InterPro" id="IPR013113">
    <property type="entry name" value="SIP_FAD-bd"/>
</dbReference>
<evidence type="ECO:0000256" key="11">
    <source>
        <dbReference type="ARBA" id="ARBA00022989"/>
    </source>
</evidence>
<evidence type="ECO:0000256" key="2">
    <source>
        <dbReference type="ARBA" id="ARBA00004429"/>
    </source>
</evidence>
<proteinExistence type="inferred from homology"/>
<evidence type="ECO:0000256" key="13">
    <source>
        <dbReference type="ARBA" id="ARBA00023455"/>
    </source>
</evidence>
<protein>
    <recommendedName>
        <fullName evidence="15">Mycobactin import ATP-binding/permease protein IrtA</fullName>
    </recommendedName>
</protein>
<dbReference type="GO" id="GO:0140359">
    <property type="term" value="F:ABC-type transporter activity"/>
    <property type="evidence" value="ECO:0007669"/>
    <property type="project" value="InterPro"/>
</dbReference>
<dbReference type="Pfam" id="PF04954">
    <property type="entry name" value="SIP"/>
    <property type="match status" value="1"/>
</dbReference>
<gene>
    <name evidence="21" type="ORF">FB566_0566</name>
</gene>
<dbReference type="Gene3D" id="3.40.50.80">
    <property type="entry name" value="Nucleotide-binding domain of ferredoxin-NADP reductase (FNR) module"/>
    <property type="match status" value="1"/>
</dbReference>
<dbReference type="InterPro" id="IPR027417">
    <property type="entry name" value="P-loop_NTPase"/>
</dbReference>
<dbReference type="InterPro" id="IPR003439">
    <property type="entry name" value="ABC_transporter-like_ATP-bd"/>
</dbReference>
<dbReference type="OrthoDB" id="9806127at2"/>
<comment type="subunit">
    <text evidence="14">Forms a heterodimer with IrtB.</text>
</comment>
<dbReference type="GO" id="GO:0016887">
    <property type="term" value="F:ATP hydrolysis activity"/>
    <property type="evidence" value="ECO:0007669"/>
    <property type="project" value="InterPro"/>
</dbReference>
<dbReference type="Gene3D" id="1.20.1560.10">
    <property type="entry name" value="ABC transporter type 1, transmembrane domain"/>
    <property type="match status" value="1"/>
</dbReference>
<dbReference type="InterPro" id="IPR017938">
    <property type="entry name" value="Riboflavin_synthase-like_b-brl"/>
</dbReference>
<evidence type="ECO:0000256" key="7">
    <source>
        <dbReference type="ARBA" id="ARBA00022692"/>
    </source>
</evidence>
<dbReference type="InterPro" id="IPR017871">
    <property type="entry name" value="ABC_transporter-like_CS"/>
</dbReference>
<dbReference type="PROSITE" id="PS50893">
    <property type="entry name" value="ABC_TRANSPORTER_2"/>
    <property type="match status" value="1"/>
</dbReference>
<feature type="transmembrane region" description="Helical" evidence="17">
    <location>
        <begin position="547"/>
        <end position="568"/>
    </location>
</feature>
<keyword evidence="4" id="KW-1003">Cell membrane</keyword>
<dbReference type="SMART" id="SM00382">
    <property type="entry name" value="AAA"/>
    <property type="match status" value="1"/>
</dbReference>
<dbReference type="InterPro" id="IPR007037">
    <property type="entry name" value="SIP_rossman_dom"/>
</dbReference>
<reference evidence="21 22" key="1">
    <citation type="submission" date="2019-06" db="EMBL/GenBank/DDBJ databases">
        <title>Sequencing the genomes of 1000 actinobacteria strains.</title>
        <authorList>
            <person name="Klenk H.-P."/>
        </authorList>
    </citation>
    <scope>NUCLEOTIDE SEQUENCE [LARGE SCALE GENOMIC DNA]</scope>
    <source>
        <strain evidence="21 22">DSM 45928</strain>
    </source>
</reference>
<dbReference type="InParanoid" id="A0A543AR82"/>
<evidence type="ECO:0000256" key="12">
    <source>
        <dbReference type="ARBA" id="ARBA00023136"/>
    </source>
</evidence>
<dbReference type="Pfam" id="PF00005">
    <property type="entry name" value="ABC_tran"/>
    <property type="match status" value="1"/>
</dbReference>
<keyword evidence="10 21" id="KW-0067">ATP-binding</keyword>
<feature type="transmembrane region" description="Helical" evidence="17">
    <location>
        <begin position="286"/>
        <end position="307"/>
    </location>
</feature>
<comment type="caution">
    <text evidence="21">The sequence shown here is derived from an EMBL/GenBank/DDBJ whole genome shotgun (WGS) entry which is preliminary data.</text>
</comment>
<dbReference type="InterPro" id="IPR011527">
    <property type="entry name" value="ABC1_TM_dom"/>
</dbReference>
<dbReference type="PANTHER" id="PTHR24221:SF654">
    <property type="entry name" value="ATP-BINDING CASSETTE SUB-FAMILY B MEMBER 6"/>
    <property type="match status" value="1"/>
</dbReference>
<dbReference type="GO" id="GO:0034040">
    <property type="term" value="F:ATPase-coupled lipid transmembrane transporter activity"/>
    <property type="evidence" value="ECO:0007669"/>
    <property type="project" value="TreeGrafter"/>
</dbReference>
<evidence type="ECO:0000259" key="18">
    <source>
        <dbReference type="PROSITE" id="PS50893"/>
    </source>
</evidence>
<feature type="domain" description="FAD-binding FR-type" evidence="20">
    <location>
        <begin position="15"/>
        <end position="131"/>
    </location>
</feature>
<comment type="cofactor">
    <cofactor evidence="1">
        <name>FAD</name>
        <dbReference type="ChEBI" id="CHEBI:57692"/>
    </cofactor>
</comment>
<dbReference type="AlphaFoldDB" id="A0A543AR82"/>
<keyword evidence="22" id="KW-1185">Reference proteome</keyword>
<evidence type="ECO:0000313" key="22">
    <source>
        <dbReference type="Proteomes" id="UP000317043"/>
    </source>
</evidence>
<comment type="subcellular location">
    <subcellularLocation>
        <location evidence="2">Cell inner membrane</location>
        <topology evidence="2">Multi-pass membrane protein</topology>
    </subcellularLocation>
</comment>
<evidence type="ECO:0000256" key="8">
    <source>
        <dbReference type="ARBA" id="ARBA00022741"/>
    </source>
</evidence>
<feature type="transmembrane region" description="Helical" evidence="17">
    <location>
        <begin position="327"/>
        <end position="352"/>
    </location>
</feature>
<keyword evidence="7 17" id="KW-0812">Transmembrane</keyword>
<dbReference type="PANTHER" id="PTHR24221">
    <property type="entry name" value="ATP-BINDING CASSETTE SUB-FAMILY B"/>
    <property type="match status" value="1"/>
</dbReference>
<dbReference type="SUPFAM" id="SSF52540">
    <property type="entry name" value="P-loop containing nucleoside triphosphate hydrolases"/>
    <property type="match status" value="1"/>
</dbReference>
<feature type="transmembrane region" description="Helical" evidence="17">
    <location>
        <begin position="523"/>
        <end position="541"/>
    </location>
</feature>
<dbReference type="Gene3D" id="3.40.50.300">
    <property type="entry name" value="P-loop containing nucleotide triphosphate hydrolases"/>
    <property type="match status" value="1"/>
</dbReference>
<dbReference type="InterPro" id="IPR039421">
    <property type="entry name" value="Type_1_exporter"/>
</dbReference>
<evidence type="ECO:0000256" key="1">
    <source>
        <dbReference type="ARBA" id="ARBA00001974"/>
    </source>
</evidence>
<dbReference type="InterPro" id="IPR039261">
    <property type="entry name" value="FNR_nucleotide-bd"/>
</dbReference>
<keyword evidence="3" id="KW-0813">Transport</keyword>
<organism evidence="21 22">
    <name type="scientific">Stackebrandtia endophytica</name>
    <dbReference type="NCBI Taxonomy" id="1496996"/>
    <lineage>
        <taxon>Bacteria</taxon>
        <taxon>Bacillati</taxon>
        <taxon>Actinomycetota</taxon>
        <taxon>Actinomycetes</taxon>
        <taxon>Glycomycetales</taxon>
        <taxon>Glycomycetaceae</taxon>
        <taxon>Stackebrandtia</taxon>
    </lineage>
</organism>
<dbReference type="SUPFAM" id="SSF90123">
    <property type="entry name" value="ABC transporter transmembrane region"/>
    <property type="match status" value="1"/>
</dbReference>
<dbReference type="CDD" id="cd06193">
    <property type="entry name" value="siderophore_interacting"/>
    <property type="match status" value="1"/>
</dbReference>
<dbReference type="PROSITE" id="PS50929">
    <property type="entry name" value="ABC_TM1F"/>
    <property type="match status" value="1"/>
</dbReference>
<dbReference type="EMBL" id="VFOW01000001">
    <property type="protein sequence ID" value="TQL75074.1"/>
    <property type="molecule type" value="Genomic_DNA"/>
</dbReference>
<feature type="transmembrane region" description="Helical" evidence="17">
    <location>
        <begin position="427"/>
        <end position="446"/>
    </location>
</feature>
<dbReference type="GO" id="GO:0005524">
    <property type="term" value="F:ATP binding"/>
    <property type="evidence" value="ECO:0007669"/>
    <property type="project" value="UniProtKB-KW"/>
</dbReference>
<comment type="similarity">
    <text evidence="13">Belongs to the ABC transporter superfamily. Siderophore-Fe(3+) uptake transporter (SIUT) (TC 3.A.1.21) family.</text>
</comment>
<dbReference type="InterPro" id="IPR017927">
    <property type="entry name" value="FAD-bd_FR_type"/>
</dbReference>
<dbReference type="PROSITE" id="PS00211">
    <property type="entry name" value="ABC_TRANSPORTER_1"/>
    <property type="match status" value="1"/>
</dbReference>
<name>A0A543AR82_9ACTN</name>
<dbReference type="InterPro" id="IPR003593">
    <property type="entry name" value="AAA+_ATPase"/>
</dbReference>
<evidence type="ECO:0000256" key="4">
    <source>
        <dbReference type="ARBA" id="ARBA00022475"/>
    </source>
</evidence>
<evidence type="ECO:0000259" key="19">
    <source>
        <dbReference type="PROSITE" id="PS50929"/>
    </source>
</evidence>
<dbReference type="FunCoup" id="A0A543AR82">
    <property type="interactions" value="47"/>
</dbReference>
<dbReference type="SUPFAM" id="SSF63380">
    <property type="entry name" value="Riboflavin synthase domain-like"/>
    <property type="match status" value="1"/>
</dbReference>
<evidence type="ECO:0000259" key="20">
    <source>
        <dbReference type="PROSITE" id="PS51384"/>
    </source>
</evidence>
<dbReference type="GO" id="GO:0005886">
    <property type="term" value="C:plasma membrane"/>
    <property type="evidence" value="ECO:0007669"/>
    <property type="project" value="UniProtKB-SubCell"/>
</dbReference>
<accession>A0A543AR82</accession>
<evidence type="ECO:0000313" key="21">
    <source>
        <dbReference type="EMBL" id="TQL75074.1"/>
    </source>
</evidence>
<dbReference type="InterPro" id="IPR036640">
    <property type="entry name" value="ABC1_TM_sf"/>
</dbReference>
<dbReference type="Pfam" id="PF00664">
    <property type="entry name" value="ABC_membrane"/>
    <property type="match status" value="1"/>
</dbReference>
<dbReference type="PROSITE" id="PS51384">
    <property type="entry name" value="FAD_FR"/>
    <property type="match status" value="1"/>
</dbReference>
<evidence type="ECO:0000256" key="15">
    <source>
        <dbReference type="ARBA" id="ARBA00023488"/>
    </source>
</evidence>
<keyword evidence="12 17" id="KW-0472">Membrane</keyword>
<keyword evidence="9" id="KW-0274">FAD</keyword>
<evidence type="ECO:0000256" key="14">
    <source>
        <dbReference type="ARBA" id="ARBA00023467"/>
    </source>
</evidence>
<keyword evidence="8" id="KW-0547">Nucleotide-binding</keyword>
<feature type="domain" description="ABC transmembrane type-1" evidence="19">
    <location>
        <begin position="287"/>
        <end position="570"/>
    </location>
</feature>
<dbReference type="FunFam" id="3.40.50.300:FF:000221">
    <property type="entry name" value="Multidrug ABC transporter ATP-binding protein"/>
    <property type="match status" value="1"/>
</dbReference>
<keyword evidence="5" id="KW-0997">Cell inner membrane</keyword>
<dbReference type="Pfam" id="PF08021">
    <property type="entry name" value="FAD_binding_9"/>
    <property type="match status" value="1"/>
</dbReference>